<dbReference type="GO" id="GO:0030894">
    <property type="term" value="C:replisome"/>
    <property type="evidence" value="ECO:0007669"/>
    <property type="project" value="TreeGrafter"/>
</dbReference>
<dbReference type="PANTHER" id="PTHR13710">
    <property type="entry name" value="DNA HELICASE RECQ FAMILY MEMBER"/>
    <property type="match status" value="1"/>
</dbReference>
<dbReference type="STRING" id="214095.RU97_GL000777"/>
<evidence type="ECO:0000256" key="5">
    <source>
        <dbReference type="ARBA" id="ARBA00023125"/>
    </source>
</evidence>
<dbReference type="CDD" id="cd17920">
    <property type="entry name" value="DEXHc_RecQ"/>
    <property type="match status" value="1"/>
</dbReference>
<organism evidence="10 11">
    <name type="scientific">Enterococcus canis</name>
    <dbReference type="NCBI Taxonomy" id="214095"/>
    <lineage>
        <taxon>Bacteria</taxon>
        <taxon>Bacillati</taxon>
        <taxon>Bacillota</taxon>
        <taxon>Bacilli</taxon>
        <taxon>Lactobacillales</taxon>
        <taxon>Enterococcaceae</taxon>
        <taxon>Enterococcus</taxon>
    </lineage>
</organism>
<dbReference type="GO" id="GO:0043138">
    <property type="term" value="F:3'-5' DNA helicase activity"/>
    <property type="evidence" value="ECO:0007669"/>
    <property type="project" value="TreeGrafter"/>
</dbReference>
<dbReference type="InterPro" id="IPR011545">
    <property type="entry name" value="DEAD/DEAH_box_helicase_dom"/>
</dbReference>
<protein>
    <recommendedName>
        <fullName evidence="6">ATP-dependent DNA helicase RecQ</fullName>
    </recommendedName>
    <alternativeName>
        <fullName evidence="7">DNA 3'-5' helicase RecQ</fullName>
    </alternativeName>
</protein>
<evidence type="ECO:0000256" key="1">
    <source>
        <dbReference type="ARBA" id="ARBA00022741"/>
    </source>
</evidence>
<evidence type="ECO:0000256" key="3">
    <source>
        <dbReference type="ARBA" id="ARBA00022806"/>
    </source>
</evidence>
<gene>
    <name evidence="10" type="ORF">RU97_GL000777</name>
</gene>
<dbReference type="GO" id="GO:0006281">
    <property type="term" value="P:DNA repair"/>
    <property type="evidence" value="ECO:0007669"/>
    <property type="project" value="TreeGrafter"/>
</dbReference>
<reference evidence="10 11" key="1">
    <citation type="submission" date="2014-12" db="EMBL/GenBank/DDBJ databases">
        <title>Draft genome sequences of 29 type strains of Enterococci.</title>
        <authorList>
            <person name="Zhong Z."/>
            <person name="Sun Z."/>
            <person name="Liu W."/>
            <person name="Zhang W."/>
            <person name="Zhang H."/>
        </authorList>
    </citation>
    <scope>NUCLEOTIDE SEQUENCE [LARGE SCALE GENOMIC DNA]</scope>
    <source>
        <strain evidence="10 11">DSM 17029</strain>
    </source>
</reference>
<dbReference type="NCBIfam" id="TIGR00614">
    <property type="entry name" value="recQ_fam"/>
    <property type="match status" value="1"/>
</dbReference>
<dbReference type="InterPro" id="IPR027417">
    <property type="entry name" value="P-loop_NTPase"/>
</dbReference>
<proteinExistence type="predicted"/>
<evidence type="ECO:0000259" key="9">
    <source>
        <dbReference type="PROSITE" id="PS51194"/>
    </source>
</evidence>
<accession>A0A1L8RHH4</accession>
<comment type="caution">
    <text evidence="10">The sequence shown here is derived from an EMBL/GenBank/DDBJ whole genome shotgun (WGS) entry which is preliminary data.</text>
</comment>
<dbReference type="InterPro" id="IPR001650">
    <property type="entry name" value="Helicase_C-like"/>
</dbReference>
<keyword evidence="2" id="KW-0378">Hydrolase</keyword>
<feature type="domain" description="Helicase ATP-binding" evidence="8">
    <location>
        <begin position="18"/>
        <end position="185"/>
    </location>
</feature>
<dbReference type="SMART" id="SM00487">
    <property type="entry name" value="DEXDc"/>
    <property type="match status" value="1"/>
</dbReference>
<dbReference type="GO" id="GO:0016787">
    <property type="term" value="F:hydrolase activity"/>
    <property type="evidence" value="ECO:0007669"/>
    <property type="project" value="UniProtKB-KW"/>
</dbReference>
<keyword evidence="3 10" id="KW-0347">Helicase</keyword>
<dbReference type="GO" id="GO:0005524">
    <property type="term" value="F:ATP binding"/>
    <property type="evidence" value="ECO:0007669"/>
    <property type="project" value="UniProtKB-KW"/>
</dbReference>
<dbReference type="InterPro" id="IPR002464">
    <property type="entry name" value="DNA/RNA_helicase_DEAH_CS"/>
</dbReference>
<dbReference type="GO" id="GO:0005737">
    <property type="term" value="C:cytoplasm"/>
    <property type="evidence" value="ECO:0007669"/>
    <property type="project" value="TreeGrafter"/>
</dbReference>
<dbReference type="GO" id="GO:0043590">
    <property type="term" value="C:bacterial nucleoid"/>
    <property type="evidence" value="ECO:0007669"/>
    <property type="project" value="TreeGrafter"/>
</dbReference>
<evidence type="ECO:0000313" key="11">
    <source>
        <dbReference type="Proteomes" id="UP000181884"/>
    </source>
</evidence>
<evidence type="ECO:0000256" key="4">
    <source>
        <dbReference type="ARBA" id="ARBA00022840"/>
    </source>
</evidence>
<dbReference type="Gene3D" id="3.40.50.300">
    <property type="entry name" value="P-loop containing nucleotide triphosphate hydrolases"/>
    <property type="match status" value="2"/>
</dbReference>
<dbReference type="PROSITE" id="PS00690">
    <property type="entry name" value="DEAH_ATP_HELICASE"/>
    <property type="match status" value="1"/>
</dbReference>
<dbReference type="PROSITE" id="PS51192">
    <property type="entry name" value="HELICASE_ATP_BIND_1"/>
    <property type="match status" value="1"/>
</dbReference>
<sequence length="465" mass="53240">MQREFGFAAFRPGQKNIIQQLLAGQDVLGILPTATGKSLCYQFPGRLLTGAILIVSPLLSLMEDQQQQLQLLGERKVLALNSQLSFQEKQYALRHIRDYHYILTSPETLQQEEVLQTLKQLQLALFVVDEAHCISQWGVDFRPEYLKLPRIQQALGQPQTLALTATASPPVQAEIQELLLQTPFTERGSVDRSNIGLMVQETTNKWETLVQLLPHLSRPGIIYCATRKKVEQLNQALREAGYASMFYHGGLASDERLRIQQQFQNGQAELLCATNAFGMGINHQDVRFVLHYELSSGLENYVQEFGRAGRDGQPALAILLYQKQDERIHHFFQQETQQNRLLLEALQTSAREEIAQLVPNLPELQQKWLLGYLHGEYELSELIERIRQKEVERSQQLQAMIQYIETKECRRRVIQRYFGDPEISQPKEVCCDNCGLELTAFYQEPAAIPEGPTEWSAILKTLFFS</sequence>
<keyword evidence="4" id="KW-0067">ATP-binding</keyword>
<keyword evidence="1" id="KW-0547">Nucleotide-binding</keyword>
<dbReference type="SMART" id="SM00490">
    <property type="entry name" value="HELICc"/>
    <property type="match status" value="1"/>
</dbReference>
<keyword evidence="11" id="KW-1185">Reference proteome</keyword>
<evidence type="ECO:0000259" key="8">
    <source>
        <dbReference type="PROSITE" id="PS51192"/>
    </source>
</evidence>
<dbReference type="InterPro" id="IPR004589">
    <property type="entry name" value="DNA_helicase_ATP-dep_RecQ"/>
</dbReference>
<evidence type="ECO:0000256" key="7">
    <source>
        <dbReference type="ARBA" id="ARBA00044550"/>
    </source>
</evidence>
<dbReference type="PROSITE" id="PS51194">
    <property type="entry name" value="HELICASE_CTER"/>
    <property type="match status" value="1"/>
</dbReference>
<dbReference type="Proteomes" id="UP000181884">
    <property type="component" value="Unassembled WGS sequence"/>
</dbReference>
<dbReference type="SUPFAM" id="SSF52540">
    <property type="entry name" value="P-loop containing nucleoside triphosphate hydrolases"/>
    <property type="match status" value="1"/>
</dbReference>
<dbReference type="Pfam" id="PF00270">
    <property type="entry name" value="DEAD"/>
    <property type="match status" value="1"/>
</dbReference>
<dbReference type="GO" id="GO:0006310">
    <property type="term" value="P:DNA recombination"/>
    <property type="evidence" value="ECO:0007669"/>
    <property type="project" value="InterPro"/>
</dbReference>
<dbReference type="InterPro" id="IPR032284">
    <property type="entry name" value="RecQ_Zn-bd"/>
</dbReference>
<keyword evidence="5" id="KW-0238">DNA-binding</keyword>
<name>A0A1L8RHH4_9ENTE</name>
<evidence type="ECO:0000256" key="6">
    <source>
        <dbReference type="ARBA" id="ARBA00044535"/>
    </source>
</evidence>
<evidence type="ECO:0000313" key="10">
    <source>
        <dbReference type="EMBL" id="OJG19206.1"/>
    </source>
</evidence>
<dbReference type="EMBL" id="JXKH01000002">
    <property type="protein sequence ID" value="OJG19206.1"/>
    <property type="molecule type" value="Genomic_DNA"/>
</dbReference>
<dbReference type="AlphaFoldDB" id="A0A1L8RHH4"/>
<evidence type="ECO:0000256" key="2">
    <source>
        <dbReference type="ARBA" id="ARBA00022801"/>
    </source>
</evidence>
<dbReference type="GO" id="GO:0003677">
    <property type="term" value="F:DNA binding"/>
    <property type="evidence" value="ECO:0007669"/>
    <property type="project" value="UniProtKB-KW"/>
</dbReference>
<feature type="domain" description="Helicase C-terminal" evidence="9">
    <location>
        <begin position="208"/>
        <end position="354"/>
    </location>
</feature>
<dbReference type="PANTHER" id="PTHR13710:SF84">
    <property type="entry name" value="ATP-DEPENDENT DNA HELICASE RECS-RELATED"/>
    <property type="match status" value="1"/>
</dbReference>
<dbReference type="Pfam" id="PF16124">
    <property type="entry name" value="RecQ_Zn_bind"/>
    <property type="match status" value="1"/>
</dbReference>
<dbReference type="InterPro" id="IPR014001">
    <property type="entry name" value="Helicase_ATP-bd"/>
</dbReference>
<dbReference type="GO" id="GO:0009378">
    <property type="term" value="F:four-way junction helicase activity"/>
    <property type="evidence" value="ECO:0007669"/>
    <property type="project" value="TreeGrafter"/>
</dbReference>
<dbReference type="Pfam" id="PF00271">
    <property type="entry name" value="Helicase_C"/>
    <property type="match status" value="1"/>
</dbReference>